<organism evidence="7 8">
    <name type="scientific">Pseudonocardia halophobica</name>
    <dbReference type="NCBI Taxonomy" id="29401"/>
    <lineage>
        <taxon>Bacteria</taxon>
        <taxon>Bacillati</taxon>
        <taxon>Actinomycetota</taxon>
        <taxon>Actinomycetes</taxon>
        <taxon>Pseudonocardiales</taxon>
        <taxon>Pseudonocardiaceae</taxon>
        <taxon>Pseudonocardia</taxon>
    </lineage>
</organism>
<dbReference type="InterPro" id="IPR013325">
    <property type="entry name" value="RNA_pol_sigma_r2"/>
</dbReference>
<dbReference type="PANTHER" id="PTHR43133:SF53">
    <property type="entry name" value="ECF RNA POLYMERASE SIGMA-E FACTOR"/>
    <property type="match status" value="1"/>
</dbReference>
<dbReference type="Gene3D" id="1.10.1740.10">
    <property type="match status" value="1"/>
</dbReference>
<evidence type="ECO:0000256" key="1">
    <source>
        <dbReference type="ARBA" id="ARBA00010641"/>
    </source>
</evidence>
<dbReference type="InterPro" id="IPR014284">
    <property type="entry name" value="RNA_pol_sigma-70_dom"/>
</dbReference>
<dbReference type="InterPro" id="IPR013249">
    <property type="entry name" value="RNA_pol_sigma70_r4_t2"/>
</dbReference>
<dbReference type="SUPFAM" id="SSF88946">
    <property type="entry name" value="Sigma2 domain of RNA polymerase sigma factors"/>
    <property type="match status" value="1"/>
</dbReference>
<dbReference type="AlphaFoldDB" id="A0A9W6KY09"/>
<evidence type="ECO:0000313" key="8">
    <source>
        <dbReference type="Proteomes" id="UP001143463"/>
    </source>
</evidence>
<keyword evidence="4" id="KW-0804">Transcription</keyword>
<dbReference type="CDD" id="cd06171">
    <property type="entry name" value="Sigma70_r4"/>
    <property type="match status" value="1"/>
</dbReference>
<dbReference type="InterPro" id="IPR036388">
    <property type="entry name" value="WH-like_DNA-bd_sf"/>
</dbReference>
<dbReference type="Gene3D" id="1.10.10.10">
    <property type="entry name" value="Winged helix-like DNA-binding domain superfamily/Winged helix DNA-binding domain"/>
    <property type="match status" value="1"/>
</dbReference>
<accession>A0A9W6KY09</accession>
<keyword evidence="3" id="KW-0731">Sigma factor</keyword>
<dbReference type="PANTHER" id="PTHR43133">
    <property type="entry name" value="RNA POLYMERASE ECF-TYPE SIGMA FACTO"/>
    <property type="match status" value="1"/>
</dbReference>
<dbReference type="GO" id="GO:0003677">
    <property type="term" value="F:DNA binding"/>
    <property type="evidence" value="ECO:0007669"/>
    <property type="project" value="InterPro"/>
</dbReference>
<reference evidence="7" key="2">
    <citation type="submission" date="2023-01" db="EMBL/GenBank/DDBJ databases">
        <authorList>
            <person name="Sun Q."/>
            <person name="Evtushenko L."/>
        </authorList>
    </citation>
    <scope>NUCLEOTIDE SEQUENCE</scope>
    <source>
        <strain evidence="7">VKM Ac-1069</strain>
    </source>
</reference>
<sequence>MSVTVSLDFPLTAEVPDACLVEGLAARDEDAYLVLVRRYTPLMLRVAAAYVRDRAAAEDVVQDTWIAVLRHVGRFEGRSSFKTWLMRILVNIARTRGGRERRTVPWSSVAADAEWWDEFVTDGADGEPECRLLAAEVAGAIGRALRSLPERQQIVVTLRDVEGWEAGEVCEALGISPGNQRVLLHRGRVRLRGLLAGRLS</sequence>
<evidence type="ECO:0000256" key="4">
    <source>
        <dbReference type="ARBA" id="ARBA00023163"/>
    </source>
</evidence>
<proteinExistence type="inferred from homology"/>
<comment type="caution">
    <text evidence="7">The sequence shown here is derived from an EMBL/GenBank/DDBJ whole genome shotgun (WGS) entry which is preliminary data.</text>
</comment>
<protein>
    <submittedName>
        <fullName evidence="7">RNA polymerase sigma24 factor</fullName>
    </submittedName>
</protein>
<dbReference type="Proteomes" id="UP001143463">
    <property type="component" value="Unassembled WGS sequence"/>
</dbReference>
<evidence type="ECO:0000256" key="2">
    <source>
        <dbReference type="ARBA" id="ARBA00023015"/>
    </source>
</evidence>
<dbReference type="NCBIfam" id="TIGR02937">
    <property type="entry name" value="sigma70-ECF"/>
    <property type="match status" value="1"/>
</dbReference>
<reference evidence="7" key="1">
    <citation type="journal article" date="2014" name="Int. J. Syst. Evol. Microbiol.">
        <title>Complete genome sequence of Corynebacterium casei LMG S-19264T (=DSM 44701T), isolated from a smear-ripened cheese.</title>
        <authorList>
            <consortium name="US DOE Joint Genome Institute (JGI-PGF)"/>
            <person name="Walter F."/>
            <person name="Albersmeier A."/>
            <person name="Kalinowski J."/>
            <person name="Ruckert C."/>
        </authorList>
    </citation>
    <scope>NUCLEOTIDE SEQUENCE</scope>
    <source>
        <strain evidence="7">VKM Ac-1069</strain>
    </source>
</reference>
<dbReference type="InterPro" id="IPR039425">
    <property type="entry name" value="RNA_pol_sigma-70-like"/>
</dbReference>
<evidence type="ECO:0000313" key="7">
    <source>
        <dbReference type="EMBL" id="GLL09352.1"/>
    </source>
</evidence>
<feature type="domain" description="RNA polymerase sigma factor 70 region 4 type 2" evidence="6">
    <location>
        <begin position="140"/>
        <end position="191"/>
    </location>
</feature>
<evidence type="ECO:0000259" key="5">
    <source>
        <dbReference type="Pfam" id="PF04542"/>
    </source>
</evidence>
<dbReference type="InterPro" id="IPR007627">
    <property type="entry name" value="RNA_pol_sigma70_r2"/>
</dbReference>
<comment type="similarity">
    <text evidence="1">Belongs to the sigma-70 factor family. ECF subfamily.</text>
</comment>
<gene>
    <name evidence="7" type="primary">rpoE_2</name>
    <name evidence="7" type="ORF">GCM10017577_04920</name>
</gene>
<dbReference type="RefSeq" id="WP_037039561.1">
    <property type="nucleotide sequence ID" value="NZ_BAAAUZ010000013.1"/>
</dbReference>
<dbReference type="Pfam" id="PF04542">
    <property type="entry name" value="Sigma70_r2"/>
    <property type="match status" value="1"/>
</dbReference>
<feature type="domain" description="RNA polymerase sigma-70 region 2" evidence="5">
    <location>
        <begin position="35"/>
        <end position="102"/>
    </location>
</feature>
<dbReference type="InterPro" id="IPR013324">
    <property type="entry name" value="RNA_pol_sigma_r3/r4-like"/>
</dbReference>
<dbReference type="SUPFAM" id="SSF88659">
    <property type="entry name" value="Sigma3 and sigma4 domains of RNA polymerase sigma factors"/>
    <property type="match status" value="1"/>
</dbReference>
<dbReference type="GO" id="GO:0006352">
    <property type="term" value="P:DNA-templated transcription initiation"/>
    <property type="evidence" value="ECO:0007669"/>
    <property type="project" value="InterPro"/>
</dbReference>
<keyword evidence="2" id="KW-0805">Transcription regulation</keyword>
<keyword evidence="8" id="KW-1185">Reference proteome</keyword>
<dbReference type="Pfam" id="PF08281">
    <property type="entry name" value="Sigma70_r4_2"/>
    <property type="match status" value="1"/>
</dbReference>
<dbReference type="GO" id="GO:0016987">
    <property type="term" value="F:sigma factor activity"/>
    <property type="evidence" value="ECO:0007669"/>
    <property type="project" value="UniProtKB-KW"/>
</dbReference>
<evidence type="ECO:0000256" key="3">
    <source>
        <dbReference type="ARBA" id="ARBA00023082"/>
    </source>
</evidence>
<dbReference type="EMBL" id="BSFQ01000002">
    <property type="protein sequence ID" value="GLL09352.1"/>
    <property type="molecule type" value="Genomic_DNA"/>
</dbReference>
<name>A0A9W6KY09_9PSEU</name>
<evidence type="ECO:0000259" key="6">
    <source>
        <dbReference type="Pfam" id="PF08281"/>
    </source>
</evidence>